<feature type="compositionally biased region" description="Polar residues" evidence="1">
    <location>
        <begin position="88"/>
        <end position="106"/>
    </location>
</feature>
<keyword evidence="3" id="KW-1185">Reference proteome</keyword>
<reference evidence="2" key="1">
    <citation type="submission" date="2021-02" db="EMBL/GenBank/DDBJ databases">
        <authorList>
            <person name="Dougan E. K."/>
            <person name="Rhodes N."/>
            <person name="Thang M."/>
            <person name="Chan C."/>
        </authorList>
    </citation>
    <scope>NUCLEOTIDE SEQUENCE</scope>
</reference>
<accession>A0A813GLD8</accession>
<organism evidence="2 3">
    <name type="scientific">Polarella glacialis</name>
    <name type="common">Dinoflagellate</name>
    <dbReference type="NCBI Taxonomy" id="89957"/>
    <lineage>
        <taxon>Eukaryota</taxon>
        <taxon>Sar</taxon>
        <taxon>Alveolata</taxon>
        <taxon>Dinophyceae</taxon>
        <taxon>Suessiales</taxon>
        <taxon>Suessiaceae</taxon>
        <taxon>Polarella</taxon>
    </lineage>
</organism>
<comment type="caution">
    <text evidence="2">The sequence shown here is derived from an EMBL/GenBank/DDBJ whole genome shotgun (WGS) entry which is preliminary data.</text>
</comment>
<gene>
    <name evidence="2" type="ORF">PGLA1383_LOCUS42772</name>
</gene>
<evidence type="ECO:0000313" key="3">
    <source>
        <dbReference type="Proteomes" id="UP000654075"/>
    </source>
</evidence>
<feature type="compositionally biased region" description="Low complexity" evidence="1">
    <location>
        <begin position="153"/>
        <end position="162"/>
    </location>
</feature>
<feature type="compositionally biased region" description="Low complexity" evidence="1">
    <location>
        <begin position="54"/>
        <end position="71"/>
    </location>
</feature>
<evidence type="ECO:0000313" key="2">
    <source>
        <dbReference type="EMBL" id="CAE8625792.1"/>
    </source>
</evidence>
<feature type="compositionally biased region" description="Acidic residues" evidence="1">
    <location>
        <begin position="75"/>
        <end position="86"/>
    </location>
</feature>
<dbReference type="Proteomes" id="UP000654075">
    <property type="component" value="Unassembled WGS sequence"/>
</dbReference>
<dbReference type="EMBL" id="CAJNNV010028797">
    <property type="protein sequence ID" value="CAE8625792.1"/>
    <property type="molecule type" value="Genomic_DNA"/>
</dbReference>
<name>A0A813GLD8_POLGL</name>
<feature type="compositionally biased region" description="Pro residues" evidence="1">
    <location>
        <begin position="135"/>
        <end position="152"/>
    </location>
</feature>
<evidence type="ECO:0000256" key="1">
    <source>
        <dbReference type="SAM" id="MobiDB-lite"/>
    </source>
</evidence>
<feature type="non-terminal residue" evidence="2">
    <location>
        <position position="1"/>
    </location>
</feature>
<dbReference type="AlphaFoldDB" id="A0A813GLD8"/>
<sequence>VSQRAESARPFLGIADSLLPTRELAEAEEETVWMYARRCRSSEQGTEASWESLAHQASASQAHASNAGSSSLDMDSIEEVTADEVEQSMCSLTASILSQSRPTRSVSPPHRCQEMRPERPTPTSCPALHPGPLLTRPPSPTPSPQPPLPPSPRTRSQQTQQSEMFDQRWQQFYESLPTVGSVPTVRPGRASSGKAIYRSTASNQEAEAPIATRSRSPSQRGASAAGLQDPKTRATLRSESPASSTRTIHRILLGAVSRPVYEDDAGETHKAAEAIEPGGWVEAHPEPRATHVLSQCSTIVPWTSPFKRCSGSAP</sequence>
<feature type="region of interest" description="Disordered" evidence="1">
    <location>
        <begin position="44"/>
        <end position="245"/>
    </location>
</feature>
<protein>
    <submittedName>
        <fullName evidence="2">Uncharacterized protein</fullName>
    </submittedName>
</protein>
<feature type="compositionally biased region" description="Polar residues" evidence="1">
    <location>
        <begin position="235"/>
        <end position="245"/>
    </location>
</feature>
<proteinExistence type="predicted"/>